<geneLocation type="plasmid" evidence="5">
    <name>ii</name>
</geneLocation>
<dbReference type="Proteomes" id="UP000256710">
    <property type="component" value="Unassembled WGS sequence"/>
</dbReference>
<dbReference type="InterPro" id="IPR029058">
    <property type="entry name" value="AB_hydrolase_fold"/>
</dbReference>
<dbReference type="GO" id="GO:0004601">
    <property type="term" value="F:peroxidase activity"/>
    <property type="evidence" value="ECO:0007669"/>
    <property type="project" value="UniProtKB-KW"/>
</dbReference>
<keyword evidence="4" id="KW-0575">Peroxidase</keyword>
<dbReference type="InterPro" id="IPR050471">
    <property type="entry name" value="AB_hydrolase"/>
</dbReference>
<protein>
    <submittedName>
        <fullName evidence="4">Non-heme haloperoxidase</fullName>
        <ecNumber evidence="4">1.11.1.-</ecNumber>
    </submittedName>
</protein>
<dbReference type="PANTHER" id="PTHR43433">
    <property type="entry name" value="HYDROLASE, ALPHA/BETA FOLD FAMILY PROTEIN"/>
    <property type="match status" value="1"/>
</dbReference>
<dbReference type="Proteomes" id="UP000255168">
    <property type="component" value="Plasmid II"/>
</dbReference>
<proteinExistence type="inferred from homology"/>
<evidence type="ECO:0000256" key="1">
    <source>
        <dbReference type="ARBA" id="ARBA00038128"/>
    </source>
</evidence>
<dbReference type="Pfam" id="PF00561">
    <property type="entry name" value="Abhydrolase_1"/>
    <property type="match status" value="1"/>
</dbReference>
<keyword evidence="6" id="KW-1185">Reference proteome</keyword>
<dbReference type="EC" id="1.11.1.-" evidence="4"/>
<dbReference type="EMBL" id="OFTC01000048">
    <property type="protein sequence ID" value="SOZ40335.1"/>
    <property type="molecule type" value="Genomic_DNA"/>
</dbReference>
<evidence type="ECO:0000313" key="6">
    <source>
        <dbReference type="Proteomes" id="UP000256710"/>
    </source>
</evidence>
<comment type="similarity">
    <text evidence="1">Belongs to the AB hydrolase superfamily. Bacterial non-heme haloperoxidase / perhydrolase family.</text>
</comment>
<dbReference type="InterPro" id="IPR000639">
    <property type="entry name" value="Epox_hydrolase-like"/>
</dbReference>
<dbReference type="PRINTS" id="PR00111">
    <property type="entry name" value="ABHYDROLASE"/>
</dbReference>
<gene>
    <name evidence="4" type="primary">thcF</name>
    <name evidence="3" type="ORF">CBM2605_B90081</name>
    <name evidence="4" type="ORF">CBM2607_MP20974</name>
</gene>
<dbReference type="RefSeq" id="WP_018004809.1">
    <property type="nucleotide sequence ID" value="NZ_AQUR01000082.1"/>
</dbReference>
<dbReference type="AlphaFoldDB" id="A0A375HQY4"/>
<dbReference type="SUPFAM" id="SSF53474">
    <property type="entry name" value="alpha/beta-Hydrolases"/>
    <property type="match status" value="1"/>
</dbReference>
<reference evidence="5 6" key="1">
    <citation type="submission" date="2018-01" db="EMBL/GenBank/DDBJ databases">
        <authorList>
            <person name="Clerissi C."/>
        </authorList>
    </citation>
    <scope>NUCLEOTIDE SEQUENCE [LARGE SCALE GENOMIC DNA]</scope>
    <source>
        <strain evidence="3">Cupriavidus taiwanensis STM 6082</strain>
        <strain evidence="4">Cupriavidus taiwanensis STM 6160</strain>
        <plasmid evidence="5">ii</plasmid>
        <plasmid evidence="4">II</plasmid>
    </source>
</reference>
<evidence type="ECO:0000313" key="3">
    <source>
        <dbReference type="EMBL" id="SOZ40335.1"/>
    </source>
</evidence>
<keyword evidence="4" id="KW-0614">Plasmid</keyword>
<dbReference type="Gene3D" id="3.40.50.1820">
    <property type="entry name" value="alpha/beta hydrolase"/>
    <property type="match status" value="1"/>
</dbReference>
<name>A0A375HQY4_9BURK</name>
<feature type="domain" description="AB hydrolase-1" evidence="2">
    <location>
        <begin position="22"/>
        <end position="255"/>
    </location>
</feature>
<evidence type="ECO:0000313" key="4">
    <source>
        <dbReference type="EMBL" id="SPD60322.1"/>
    </source>
</evidence>
<organism evidence="4 5">
    <name type="scientific">Cupriavidus neocaledonicus</name>
    <dbReference type="NCBI Taxonomy" id="1040979"/>
    <lineage>
        <taxon>Bacteria</taxon>
        <taxon>Pseudomonadati</taxon>
        <taxon>Pseudomonadota</taxon>
        <taxon>Betaproteobacteria</taxon>
        <taxon>Burkholderiales</taxon>
        <taxon>Burkholderiaceae</taxon>
        <taxon>Cupriavidus</taxon>
    </lineage>
</organism>
<dbReference type="PANTHER" id="PTHR43433:SF3">
    <property type="entry name" value="NON-HEME CHLOROPEROXIDASE"/>
    <property type="match status" value="1"/>
</dbReference>
<dbReference type="FunFam" id="3.40.50.1820:FF:000205">
    <property type="entry name" value="Non-haem bromoperoxidase BPO-A2"/>
    <property type="match status" value="1"/>
</dbReference>
<sequence length="273" mass="29570">MADIHTKDGTRIFYKDWGAGRPVVLSHGWPVNADAWDAQALALVQNGYRVIAHDRRGHGRSDQPAHGNDIDTYADDLAALLDTLDLNDAVLVGHSIGAGEVARYIRRHGTARVAKVVLIGAPAPAMARTEANPDGVPMEIFDGIRRAVAQDRSQFFRDLAVPFHGYNRADARVSQGVVDAFWAQAMTGGMLGQHACVREFSEVDFTDDLRALTVPTLFLHGDDDQNVPLEMSARLAVKLVPDARLKVYPGGSHGLIATSADAVNADLLDFVKT</sequence>
<evidence type="ECO:0000313" key="5">
    <source>
        <dbReference type="Proteomes" id="UP000255168"/>
    </source>
</evidence>
<geneLocation type="plasmid" evidence="4">
    <name>II</name>
</geneLocation>
<accession>A0A375HQY4</accession>
<dbReference type="EMBL" id="LT984807">
    <property type="protein sequence ID" value="SPD60322.1"/>
    <property type="molecule type" value="Genomic_DNA"/>
</dbReference>
<dbReference type="PRINTS" id="PR00412">
    <property type="entry name" value="EPOXHYDRLASE"/>
</dbReference>
<evidence type="ECO:0000259" key="2">
    <source>
        <dbReference type="Pfam" id="PF00561"/>
    </source>
</evidence>
<dbReference type="InterPro" id="IPR000073">
    <property type="entry name" value="AB_hydrolase_1"/>
</dbReference>
<keyword evidence="4" id="KW-0560">Oxidoreductase</keyword>